<dbReference type="HOGENOM" id="CLU_2514218_0_0_1"/>
<organism evidence="1 2">
    <name type="scientific">Phaeoacremonium minimum (strain UCR-PA7)</name>
    <name type="common">Esca disease fungus</name>
    <name type="synonym">Togninia minima</name>
    <dbReference type="NCBI Taxonomy" id="1286976"/>
    <lineage>
        <taxon>Eukaryota</taxon>
        <taxon>Fungi</taxon>
        <taxon>Dikarya</taxon>
        <taxon>Ascomycota</taxon>
        <taxon>Pezizomycotina</taxon>
        <taxon>Sordariomycetes</taxon>
        <taxon>Sordariomycetidae</taxon>
        <taxon>Togniniales</taxon>
        <taxon>Togniniaceae</taxon>
        <taxon>Phaeoacremonium</taxon>
    </lineage>
</organism>
<proteinExistence type="predicted"/>
<dbReference type="RefSeq" id="XP_007913695.1">
    <property type="nucleotide sequence ID" value="XM_007915504.1"/>
</dbReference>
<sequence length="85" mass="9644">MLKRPRSEPPPTKIWPLPLVLAAIEAKDSIYRGWAVQKIRDYAQAGKHYANACAFAEEVQGREEQRNARVDLAAISHNMPDNFII</sequence>
<dbReference type="GeneID" id="19323224"/>
<dbReference type="EMBL" id="KB932992">
    <property type="protein sequence ID" value="EOO01557.1"/>
    <property type="molecule type" value="Genomic_DNA"/>
</dbReference>
<gene>
    <name evidence="1" type="ORF">UCRPA7_2926</name>
</gene>
<accession>R8BQD0</accession>
<dbReference type="Proteomes" id="UP000014074">
    <property type="component" value="Unassembled WGS sequence"/>
</dbReference>
<keyword evidence="2" id="KW-1185">Reference proteome</keyword>
<dbReference type="OrthoDB" id="6730379at2759"/>
<evidence type="ECO:0000313" key="2">
    <source>
        <dbReference type="Proteomes" id="UP000014074"/>
    </source>
</evidence>
<reference evidence="2" key="1">
    <citation type="journal article" date="2013" name="Genome Announc.">
        <title>Draft genome sequence of the ascomycete Phaeoacremonium aleophilum strain UCR-PA7, a causal agent of the esca disease complex in grapevines.</title>
        <authorList>
            <person name="Blanco-Ulate B."/>
            <person name="Rolshausen P."/>
            <person name="Cantu D."/>
        </authorList>
    </citation>
    <scope>NUCLEOTIDE SEQUENCE [LARGE SCALE GENOMIC DNA]</scope>
    <source>
        <strain evidence="2">UCR-PA7</strain>
    </source>
</reference>
<dbReference type="KEGG" id="tmn:UCRPA7_2926"/>
<dbReference type="AlphaFoldDB" id="R8BQD0"/>
<protein>
    <submittedName>
        <fullName evidence="1">Putative fungal transcriptional regulatory protein</fullName>
    </submittedName>
</protein>
<evidence type="ECO:0000313" key="1">
    <source>
        <dbReference type="EMBL" id="EOO01557.1"/>
    </source>
</evidence>
<name>R8BQD0_PHAM7</name>